<name>A0A1S4G2E7_AEDAE</name>
<organism evidence="2 3">
    <name type="scientific">Aedes aegypti</name>
    <name type="common">Yellowfever mosquito</name>
    <name type="synonym">Culex aegypti</name>
    <dbReference type="NCBI Taxonomy" id="7159"/>
    <lineage>
        <taxon>Eukaryota</taxon>
        <taxon>Metazoa</taxon>
        <taxon>Ecdysozoa</taxon>
        <taxon>Arthropoda</taxon>
        <taxon>Hexapoda</taxon>
        <taxon>Insecta</taxon>
        <taxon>Pterygota</taxon>
        <taxon>Neoptera</taxon>
        <taxon>Endopterygota</taxon>
        <taxon>Diptera</taxon>
        <taxon>Nematocera</taxon>
        <taxon>Culicoidea</taxon>
        <taxon>Culicidae</taxon>
        <taxon>Culicinae</taxon>
        <taxon>Aedini</taxon>
        <taxon>Aedes</taxon>
        <taxon>Stegomyia</taxon>
    </lineage>
</organism>
<feature type="compositionally biased region" description="Basic residues" evidence="1">
    <location>
        <begin position="734"/>
        <end position="744"/>
    </location>
</feature>
<gene>
    <name evidence="2" type="ORF">AaeL_AAEL014497</name>
</gene>
<proteinExistence type="predicted"/>
<reference evidence="2" key="3">
    <citation type="submission" date="2012-09" db="EMBL/GenBank/DDBJ databases">
        <authorList>
            <consortium name="VectorBase"/>
        </authorList>
    </citation>
    <scope>NUCLEOTIDE SEQUENCE</scope>
    <source>
        <strain evidence="2">Liverpool</strain>
    </source>
</reference>
<sequence>MSQQPLDFLRDYNEPDEKKAQEACVPAEAPSAQQQSSDGNELSPTGRKILRRKKRVEVTKRDQHRAQVQERRRQARQVIQVECNCHLSCPKRINPEHRQALNRKYWEMDPTSQRQYVKSHTVPGPVKRRRVPADPLGGIPDVKKAFSYAFYLPDENGELMMVCCTFFLNTLGFRKGCGNHIYRAHTRESLADQRGKYERDRSLRDAVWDDILSYSPRTYHKGSKFSATAMYLPTKLTAKAMHADFKARREAAAEKGCSASFYCAVLREIDIHFVDMDDFEIPERKPIPVVQPKPPSTPPPEPMAPTTYPDVAETVEVVESSPVKTDTSQAECSYPSVLQTYQPAEPVAMPLVHQPIMMHSYAIDQKPIVPQYVPGSYQTTALPFHAVHVKQEPNYGINVETVSVTDSHFSDHDHGEYSNMTVDYSESNSYHEPPYEPVIQIIDKVEPSTEFFSPFVKPEQQVTVPVNNLEPPSKVTSEIPKPKPRPAKAKLLDLPKIELAIQEGYPPVKRTKKYIARIRNRVKRQQLHPVVDQGCNSCHLNCKDKISLEQQEAINKRYWVMSFAEQRMFMLEHTERHSIKRRRSKVEPGTVVRKGYTYSYRLTDDQGQYQQVCCQFYLNTLGYGAGSGNLIYRAHQVELSRAISDNRGKFARDTTLRDTVDDDIMSYFSAELQERGGPFDLSTTDLSPKKMYNKYVERQAALGVDKPGSFAFYWRRTREIKVIYAPKPEPKNPGQKKPRRRRPAGKAQKMLDTDALMLPIQFSGLPQ</sequence>
<feature type="compositionally biased region" description="Basic and acidic residues" evidence="1">
    <location>
        <begin position="56"/>
        <end position="71"/>
    </location>
</feature>
<evidence type="ECO:0000313" key="2">
    <source>
        <dbReference type="EMBL" id="EAT33243.1"/>
    </source>
</evidence>
<dbReference type="KEGG" id="aag:5564522"/>
<protein>
    <submittedName>
        <fullName evidence="2">AAEL014497-PA</fullName>
    </submittedName>
</protein>
<reference evidence="2" key="1">
    <citation type="submission" date="2005-10" db="EMBL/GenBank/DDBJ databases">
        <authorList>
            <person name="Loftus B.J."/>
            <person name="Nene V.M."/>
            <person name="Hannick L.I."/>
            <person name="Bidwell S."/>
            <person name="Haas B."/>
            <person name="Amedeo P."/>
            <person name="Orvis J."/>
            <person name="Wortman J.R."/>
            <person name="White O.R."/>
            <person name="Salzberg S."/>
            <person name="Shumway M."/>
            <person name="Koo H."/>
            <person name="Zhao Y."/>
            <person name="Holmes M."/>
            <person name="Miller J."/>
            <person name="Schatz M."/>
            <person name="Pop M."/>
            <person name="Pai G."/>
            <person name="Utterback T."/>
            <person name="Rogers Y.-H."/>
            <person name="Kravitz S."/>
            <person name="Fraser C.M."/>
        </authorList>
    </citation>
    <scope>NUCLEOTIDE SEQUENCE</scope>
    <source>
        <strain evidence="2">Liverpool</strain>
    </source>
</reference>
<dbReference type="HOGENOM" id="CLU_402946_0_0_1"/>
<reference evidence="2" key="2">
    <citation type="journal article" date="2007" name="Science">
        <title>Genome sequence of Aedes aegypti, a major arbovirus vector.</title>
        <authorList>
            <person name="Nene V."/>
            <person name="Wortman J.R."/>
            <person name="Lawson D."/>
            <person name="Haas B."/>
            <person name="Kodira C."/>
            <person name="Tu Z.J."/>
            <person name="Loftus B."/>
            <person name="Xi Z."/>
            <person name="Megy K."/>
            <person name="Grabherr M."/>
            <person name="Ren Q."/>
            <person name="Zdobnov E.M."/>
            <person name="Lobo N.F."/>
            <person name="Campbell K.S."/>
            <person name="Brown S.E."/>
            <person name="Bonaldo M.F."/>
            <person name="Zhu J."/>
            <person name="Sinkins S.P."/>
            <person name="Hogenkamp D.G."/>
            <person name="Amedeo P."/>
            <person name="Arensburger P."/>
            <person name="Atkinson P.W."/>
            <person name="Bidwell S."/>
            <person name="Biedler J."/>
            <person name="Birney E."/>
            <person name="Bruggner R.V."/>
            <person name="Costas J."/>
            <person name="Coy M.R."/>
            <person name="Crabtree J."/>
            <person name="Crawford M."/>
            <person name="Debruyn B."/>
            <person name="Decaprio D."/>
            <person name="Eiglmeier K."/>
            <person name="Eisenstadt E."/>
            <person name="El-Dorry H."/>
            <person name="Gelbart W.M."/>
            <person name="Gomes S.L."/>
            <person name="Hammond M."/>
            <person name="Hannick L.I."/>
            <person name="Hogan J.R."/>
            <person name="Holmes M.H."/>
            <person name="Jaffe D."/>
            <person name="Johnston J.S."/>
            <person name="Kennedy R.C."/>
            <person name="Koo H."/>
            <person name="Kravitz S."/>
            <person name="Kriventseva E.V."/>
            <person name="Kulp D."/>
            <person name="Labutti K."/>
            <person name="Lee E."/>
            <person name="Li S."/>
            <person name="Lovin D.D."/>
            <person name="Mao C."/>
            <person name="Mauceli E."/>
            <person name="Menck C.F."/>
            <person name="Miller J.R."/>
            <person name="Montgomery P."/>
            <person name="Mori A."/>
            <person name="Nascimento A.L."/>
            <person name="Naveira H.F."/>
            <person name="Nusbaum C."/>
            <person name="O'leary S."/>
            <person name="Orvis J."/>
            <person name="Pertea M."/>
            <person name="Quesneville H."/>
            <person name="Reidenbach K.R."/>
            <person name="Rogers Y.H."/>
            <person name="Roth C.W."/>
            <person name="Schneider J.R."/>
            <person name="Schatz M."/>
            <person name="Shumway M."/>
            <person name="Stanke M."/>
            <person name="Stinson E.O."/>
            <person name="Tubio J.M."/>
            <person name="Vanzee J.P."/>
            <person name="Verjovski-Almeida S."/>
            <person name="Werner D."/>
            <person name="White O."/>
            <person name="Wyder S."/>
            <person name="Zeng Q."/>
            <person name="Zhao Q."/>
            <person name="Zhao Y."/>
            <person name="Hill C.A."/>
            <person name="Raikhel A.S."/>
            <person name="Soares M.B."/>
            <person name="Knudson D.L."/>
            <person name="Lee N.H."/>
            <person name="Galagan J."/>
            <person name="Salzberg S.L."/>
            <person name="Paulsen I.T."/>
            <person name="Dimopoulos G."/>
            <person name="Collins F.H."/>
            <person name="Birren B."/>
            <person name="Fraser-Liggett C.M."/>
            <person name="Severson D.W."/>
        </authorList>
    </citation>
    <scope>NUCLEOTIDE SEQUENCE [LARGE SCALE GENOMIC DNA]</scope>
    <source>
        <strain evidence="2">Liverpool</strain>
    </source>
</reference>
<dbReference type="EMBL" id="CH478315">
    <property type="protein sequence ID" value="EAT33243.1"/>
    <property type="molecule type" value="Genomic_DNA"/>
</dbReference>
<feature type="compositionally biased region" description="Polar residues" evidence="1">
    <location>
        <begin position="31"/>
        <end position="43"/>
    </location>
</feature>
<feature type="region of interest" description="Disordered" evidence="1">
    <location>
        <begin position="286"/>
        <end position="306"/>
    </location>
</feature>
<dbReference type="AlphaFoldDB" id="A0A1S4G2E7"/>
<feature type="compositionally biased region" description="Basic and acidic residues" evidence="1">
    <location>
        <begin position="8"/>
        <end position="21"/>
    </location>
</feature>
<feature type="region of interest" description="Disordered" evidence="1">
    <location>
        <begin position="467"/>
        <end position="487"/>
    </location>
</feature>
<feature type="compositionally biased region" description="Pro residues" evidence="1">
    <location>
        <begin position="289"/>
        <end position="303"/>
    </location>
</feature>
<dbReference type="PANTHER" id="PTHR10773:SF19">
    <property type="match status" value="1"/>
</dbReference>
<accession>A0A1S4G2E7</accession>
<evidence type="ECO:0000313" key="3">
    <source>
        <dbReference type="Proteomes" id="UP000682892"/>
    </source>
</evidence>
<evidence type="ECO:0000256" key="1">
    <source>
        <dbReference type="SAM" id="MobiDB-lite"/>
    </source>
</evidence>
<feature type="region of interest" description="Disordered" evidence="1">
    <location>
        <begin position="1"/>
        <end position="71"/>
    </location>
</feature>
<dbReference type="Proteomes" id="UP000682892">
    <property type="component" value="Unassembled WGS sequence"/>
</dbReference>
<dbReference type="PANTHER" id="PTHR10773">
    <property type="entry name" value="DNA-DIRECTED RNA POLYMERASES I, II, AND III SUBUNIT RPABC2"/>
    <property type="match status" value="1"/>
</dbReference>
<dbReference type="OMA" id="AFYWRRT"/>
<dbReference type="OrthoDB" id="6781302at2759"/>
<feature type="region of interest" description="Disordered" evidence="1">
    <location>
        <begin position="725"/>
        <end position="751"/>
    </location>
</feature>